<dbReference type="SMART" id="SM00325">
    <property type="entry name" value="RhoGEF"/>
    <property type="match status" value="1"/>
</dbReference>
<keyword evidence="14" id="KW-1185">Reference proteome</keyword>
<feature type="compositionally biased region" description="Low complexity" evidence="9">
    <location>
        <begin position="977"/>
        <end position="997"/>
    </location>
</feature>
<dbReference type="Gene3D" id="3.30.40.10">
    <property type="entry name" value="Zinc/RING finger domain, C3HC4 (zinc finger)"/>
    <property type="match status" value="1"/>
</dbReference>
<feature type="domain" description="FYVE-type" evidence="12">
    <location>
        <begin position="1781"/>
        <end position="1840"/>
    </location>
</feature>
<feature type="region of interest" description="Disordered" evidence="9">
    <location>
        <begin position="1216"/>
        <end position="1258"/>
    </location>
</feature>
<evidence type="ECO:0000256" key="6">
    <source>
        <dbReference type="ARBA" id="ARBA00022833"/>
    </source>
</evidence>
<evidence type="ECO:0000259" key="10">
    <source>
        <dbReference type="PROSITE" id="PS50003"/>
    </source>
</evidence>
<sequence>MERRQTAALETLAKSERDREETQKVTESLKKVNMEKDRRRQEAPKARRQNQLKQERLQWQQVMLKGVQSPTHNFVALNEEQEKRREEADILTPDLKSPQRKKKTLHNNWVAEKEMYSRPVVDDVTYLLFAAKPNPKSDGKTAEVRETLQSMQKDRLSVGHWVGKYQQNHEKKREKRRLKAEAQHEEYMPPRAMAPSNPCSMNCWTAAAARTSWSIKEVINMDKKKKPFNVTASSLVDLKAELYRKQEQFKQDKLGHENTGAGFTSRAKVKKPNVWIKQNTGVSARAEKDAEQLSEEQSSLDTSKRKLEEKAKLYEQMTKGDFPDEETEGLFLVDFTQKIIDKKRETLAQKSEREDEERGNRSPVPPPENPNEEWRWFLDDGNFIDTTLPCRKASAEKTLLSEDMRRELQRQEWELEEEEAMKRPVGPIHYEDIRGQEARDLGVGYFAFAHDAEQRRKERETLDMLRDQTTEQRTKREQLKDKRQAIQGSIGQSEERGRRRGLDRTPGSTRGGTRVSRARKVEVEIQERKDSKPGVPHVREWDRGKDCTKPSVAPKPRFVCHTSLKLPSPLMSAARGPKPFIAPKPKVTPELNGNQGGCINGGLLSSYGEVDQEHETENGLNKVVDAEKHFNGNILVSPLQDVQGEEDREVTEEEREEEDDGIQKMDEDWRLTDSALTEDVDSLETLLVSDAGLTADSEDVVDMVDTDVTEDMDAEGCDAGEALADTDGLSVGDISVNSIDEDAGCYSARDMSDRREKLQIKEDETGDCTADDLSESLTDEPDVFSRENTKDTYTQQQVFLTDIEETEEESAPDCGITCNILQFGCGNKMKEKGDNLQNISFYDFIPEDQKQLCGTANRHVGLEEEPTHEPYYVSSEDIINREMMLRNKKAHDLPQSPLLSINSSGVSTGKYEKKAGNEDYVVVNNSLEFSLYNSDENNMRTHQKGTKEPKTQTVEDFLDNLDCQPRFRLVSISVPTDTDTSLTSSRSESQLLSQSDSDVFEEDLEGHIVPFLDNTSDTERDFSEEHVYEEPGHYSEGENVFPFHKRTTEMRSCSMSHRINNNVEMQFVQRPYMSGFGQPALSSSPMMSSTRHKSYSKPHYLSLYPRSLSMEGQDMPLGVHSFRDGSPRQGGAISSSGSFSRCSALSSSGLSTPSSVVDIPPPFELAYITKRPITKSSPSLFTEGDSPEKNRKNKSSIKRFLMLKFRRKTESKPVMDVNPSLFRSSGESSPHTPSRLLDLDRRSVSSSPQLTSRSASKLHVSSESPSTFLLYRDSKIKGNSVAFLNRSVVRVESFEDRSRVPFTPLPLTKPRSISFPNADTSDYENVPAISSDYENLQVPQRRPVLQPQFTDFFDRPSRVLSSANDTDGYVDMSSLPGFKHRTQPPEEETESAYTEAYNVCSVAVAPQTVSVRDVRGEMGGEEDQGRTSEEEEGAADRIYDRQPDGRSRAFYVAKELVDTERLHVKALKLLQEDFREAVGAAVGDEGEPVLDEERLREILNELPDVYTLHRRILTELENRIRHWEESQRIADIYLSRKAEFLVFTTYIGHYDRSMNLLDDSCRTSPAFAAIVHQFEQSPAGEKVSLKHQLLQVIVRVAQYRMLLTDYLNNLSPDSKEYKDTQAAVAVVSDIADQANDSLKHGENLLRLVNIEYSVRGQRDLLQPGRVFVKEGTLMKMNDVLLYTYPQQDGKYRLKNNLPLTGMKLSKPIMDDVQNALRIEVPDISITLSATSFLEREDWFYTLSRTVSEHERGSVAFNRCSGEAREGLRLTLGEKAPTLVPVSQVMMCMNCTSDFSLTLRRHHCHGCGRIVCRSCSRNRYPLKYMKDRMAKVCDHCYNELKKRGGDVSAEVRGSPRPNRSSRPLSAVFQNIHPPNIWRHRKGTMSITQVTVTEEGSISGALQRSKKTKRNWKRLWFLLRDKVLYTYRAQEEKVASESLPLLGFTVKLPEKQWGEEEANVFQLYHKNTLYYSFRAEDTYTAQRWVNAMEEATVL</sequence>
<dbReference type="PROSITE" id="PS50178">
    <property type="entry name" value="ZF_FYVE"/>
    <property type="match status" value="1"/>
</dbReference>
<dbReference type="SMART" id="SM00233">
    <property type="entry name" value="PH"/>
    <property type="match status" value="2"/>
</dbReference>
<feature type="region of interest" description="Disordered" evidence="9">
    <location>
        <begin position="1416"/>
        <end position="1437"/>
    </location>
</feature>
<evidence type="ECO:0000259" key="12">
    <source>
        <dbReference type="PROSITE" id="PS50178"/>
    </source>
</evidence>
<evidence type="ECO:0000256" key="9">
    <source>
        <dbReference type="SAM" id="MobiDB-lite"/>
    </source>
</evidence>
<keyword evidence="4" id="KW-0479">Metal-binding</keyword>
<keyword evidence="7" id="KW-0206">Cytoskeleton</keyword>
<evidence type="ECO:0000259" key="11">
    <source>
        <dbReference type="PROSITE" id="PS50010"/>
    </source>
</evidence>
<dbReference type="PROSITE" id="PS50010">
    <property type="entry name" value="DH_2"/>
    <property type="match status" value="1"/>
</dbReference>
<dbReference type="InterPro" id="IPR011993">
    <property type="entry name" value="PH-like_dom_sf"/>
</dbReference>
<dbReference type="CDD" id="cd00160">
    <property type="entry name" value="RhoGEF"/>
    <property type="match status" value="1"/>
</dbReference>
<evidence type="ECO:0000256" key="4">
    <source>
        <dbReference type="ARBA" id="ARBA00022723"/>
    </source>
</evidence>
<dbReference type="InterPro" id="IPR051092">
    <property type="entry name" value="FYVE_RhoGEF_PH"/>
</dbReference>
<keyword evidence="6" id="KW-0862">Zinc</keyword>
<dbReference type="PROSITE" id="PS50003">
    <property type="entry name" value="PH_DOMAIN"/>
    <property type="match status" value="1"/>
</dbReference>
<feature type="region of interest" description="Disordered" evidence="9">
    <location>
        <begin position="79"/>
        <end position="99"/>
    </location>
</feature>
<feature type="region of interest" description="Disordered" evidence="9">
    <location>
        <begin position="1"/>
        <end position="53"/>
    </location>
</feature>
<comment type="subcellular location">
    <subcellularLocation>
        <location evidence="1">Cytoplasm</location>
        <location evidence="1">Cytoskeleton</location>
    </subcellularLocation>
</comment>
<dbReference type="CDD" id="cd13237">
    <property type="entry name" value="PH2_FGD5_FGD6"/>
    <property type="match status" value="1"/>
</dbReference>
<dbReference type="PANTHER" id="PTHR12673:SF13">
    <property type="entry name" value="FYVE, RHOGEF AND PH DOMAIN-CONTAINING PROTEIN 5"/>
    <property type="match status" value="1"/>
</dbReference>
<dbReference type="SMART" id="SM00064">
    <property type="entry name" value="FYVE"/>
    <property type="match status" value="1"/>
</dbReference>
<dbReference type="InterPro" id="IPR035899">
    <property type="entry name" value="DBL_dom_sf"/>
</dbReference>
<reference evidence="13" key="1">
    <citation type="submission" date="2023-04" db="EMBL/GenBank/DDBJ databases">
        <title>Chromosome-level genome of Chaenocephalus aceratus.</title>
        <authorList>
            <person name="Park H."/>
        </authorList>
    </citation>
    <scope>NUCLEOTIDE SEQUENCE</scope>
    <source>
        <strain evidence="13">DE</strain>
        <tissue evidence="13">Muscle</tissue>
    </source>
</reference>
<dbReference type="GO" id="GO:0005085">
    <property type="term" value="F:guanyl-nucleotide exchange factor activity"/>
    <property type="evidence" value="ECO:0007669"/>
    <property type="project" value="UniProtKB-KW"/>
</dbReference>
<evidence type="ECO:0000313" key="13">
    <source>
        <dbReference type="EMBL" id="KAK1901803.1"/>
    </source>
</evidence>
<feature type="compositionally biased region" description="Basic and acidic residues" evidence="9">
    <location>
        <begin position="459"/>
        <end position="484"/>
    </location>
</feature>
<name>A0AAD9FD57_DISEL</name>
<dbReference type="GO" id="GO:0005856">
    <property type="term" value="C:cytoskeleton"/>
    <property type="evidence" value="ECO:0007669"/>
    <property type="project" value="UniProtKB-SubCell"/>
</dbReference>
<feature type="compositionally biased region" description="Basic and acidic residues" evidence="9">
    <location>
        <begin position="519"/>
        <end position="548"/>
    </location>
</feature>
<feature type="compositionally biased region" description="Basic and acidic residues" evidence="9">
    <location>
        <begin position="493"/>
        <end position="503"/>
    </location>
</feature>
<feature type="compositionally biased region" description="Basic and acidic residues" evidence="9">
    <location>
        <begin position="346"/>
        <end position="360"/>
    </location>
</feature>
<feature type="compositionally biased region" description="Polar residues" evidence="9">
    <location>
        <begin position="1248"/>
        <end position="1258"/>
    </location>
</feature>
<dbReference type="Pfam" id="PF00169">
    <property type="entry name" value="PH"/>
    <property type="match status" value="1"/>
</dbReference>
<keyword evidence="5 8" id="KW-0863">Zinc-finger</keyword>
<proteinExistence type="predicted"/>
<feature type="domain" description="PH" evidence="10">
    <location>
        <begin position="1893"/>
        <end position="1991"/>
    </location>
</feature>
<evidence type="ECO:0000313" key="14">
    <source>
        <dbReference type="Proteomes" id="UP001228049"/>
    </source>
</evidence>
<keyword evidence="3" id="KW-0344">Guanine-nucleotide releasing factor</keyword>
<feature type="domain" description="DH" evidence="11">
    <location>
        <begin position="1448"/>
        <end position="1637"/>
    </location>
</feature>
<evidence type="ECO:0000256" key="7">
    <source>
        <dbReference type="ARBA" id="ARBA00023212"/>
    </source>
</evidence>
<dbReference type="PANTHER" id="PTHR12673">
    <property type="entry name" value="FACIOGENITAL DYSPLASIA PROTEIN"/>
    <property type="match status" value="1"/>
</dbReference>
<dbReference type="SUPFAM" id="SSF50729">
    <property type="entry name" value="PH domain-like"/>
    <property type="match status" value="2"/>
</dbReference>
<evidence type="ECO:0000256" key="1">
    <source>
        <dbReference type="ARBA" id="ARBA00004245"/>
    </source>
</evidence>
<organism evidence="13 14">
    <name type="scientific">Dissostichus eleginoides</name>
    <name type="common">Patagonian toothfish</name>
    <name type="synonym">Dissostichus amissus</name>
    <dbReference type="NCBI Taxonomy" id="100907"/>
    <lineage>
        <taxon>Eukaryota</taxon>
        <taxon>Metazoa</taxon>
        <taxon>Chordata</taxon>
        <taxon>Craniata</taxon>
        <taxon>Vertebrata</taxon>
        <taxon>Euteleostomi</taxon>
        <taxon>Actinopterygii</taxon>
        <taxon>Neopterygii</taxon>
        <taxon>Teleostei</taxon>
        <taxon>Neoteleostei</taxon>
        <taxon>Acanthomorphata</taxon>
        <taxon>Eupercaria</taxon>
        <taxon>Perciformes</taxon>
        <taxon>Notothenioidei</taxon>
        <taxon>Nototheniidae</taxon>
        <taxon>Dissostichus</taxon>
    </lineage>
</organism>
<evidence type="ECO:0000256" key="2">
    <source>
        <dbReference type="ARBA" id="ARBA00022490"/>
    </source>
</evidence>
<feature type="compositionally biased region" description="Polar residues" evidence="9">
    <location>
        <begin position="1221"/>
        <end position="1232"/>
    </location>
</feature>
<dbReference type="Pfam" id="PF01363">
    <property type="entry name" value="FYVE"/>
    <property type="match status" value="1"/>
</dbReference>
<dbReference type="InterPro" id="IPR017455">
    <property type="entry name" value="Znf_FYVE-rel"/>
</dbReference>
<feature type="region of interest" description="Disordered" evidence="9">
    <location>
        <begin position="280"/>
        <end position="305"/>
    </location>
</feature>
<evidence type="ECO:0000256" key="5">
    <source>
        <dbReference type="ARBA" id="ARBA00022771"/>
    </source>
</evidence>
<feature type="region of interest" description="Disordered" evidence="9">
    <location>
        <begin position="640"/>
        <end position="664"/>
    </location>
</feature>
<feature type="region of interest" description="Disordered" evidence="9">
    <location>
        <begin position="459"/>
        <end position="549"/>
    </location>
</feature>
<dbReference type="InterPro" id="IPR000219">
    <property type="entry name" value="DH_dom"/>
</dbReference>
<feature type="compositionally biased region" description="Basic and acidic residues" evidence="9">
    <location>
        <begin position="13"/>
        <end position="45"/>
    </location>
</feature>
<dbReference type="GO" id="GO:0008270">
    <property type="term" value="F:zinc ion binding"/>
    <property type="evidence" value="ECO:0007669"/>
    <property type="project" value="UniProtKB-KW"/>
</dbReference>
<feature type="compositionally biased region" description="Acidic residues" evidence="9">
    <location>
        <begin position="643"/>
        <end position="660"/>
    </location>
</feature>
<dbReference type="InterPro" id="IPR000306">
    <property type="entry name" value="Znf_FYVE"/>
</dbReference>
<dbReference type="SUPFAM" id="SSF48065">
    <property type="entry name" value="DBL homology domain (DH-domain)"/>
    <property type="match status" value="1"/>
</dbReference>
<dbReference type="Pfam" id="PF00621">
    <property type="entry name" value="RhoGEF"/>
    <property type="match status" value="1"/>
</dbReference>
<dbReference type="Gene3D" id="2.30.29.30">
    <property type="entry name" value="Pleckstrin-homology domain (PH domain)/Phosphotyrosine-binding domain (PTB)"/>
    <property type="match status" value="2"/>
</dbReference>
<evidence type="ECO:0000256" key="8">
    <source>
        <dbReference type="PROSITE-ProRule" id="PRU00091"/>
    </source>
</evidence>
<comment type="caution">
    <text evidence="13">The sequence shown here is derived from an EMBL/GenBank/DDBJ whole genome shotgun (WGS) entry which is preliminary data.</text>
</comment>
<gene>
    <name evidence="13" type="ORF">KUDE01_004768</name>
</gene>
<dbReference type="Pfam" id="PF13300">
    <property type="entry name" value="DUF4078"/>
    <property type="match status" value="1"/>
</dbReference>
<dbReference type="InterPro" id="IPR013083">
    <property type="entry name" value="Znf_RING/FYVE/PHD"/>
</dbReference>
<evidence type="ECO:0000256" key="3">
    <source>
        <dbReference type="ARBA" id="ARBA00022658"/>
    </source>
</evidence>
<feature type="region of interest" description="Disordered" evidence="9">
    <location>
        <begin position="977"/>
        <end position="998"/>
    </location>
</feature>
<dbReference type="GO" id="GO:0005737">
    <property type="term" value="C:cytoplasm"/>
    <property type="evidence" value="ECO:0007669"/>
    <property type="project" value="TreeGrafter"/>
</dbReference>
<dbReference type="Gene3D" id="1.20.900.10">
    <property type="entry name" value="Dbl homology (DH) domain"/>
    <property type="match status" value="1"/>
</dbReference>
<protein>
    <submittedName>
        <fullName evidence="13">FYVE RhoGEF and PH domain containing protein 5</fullName>
    </submittedName>
</protein>
<dbReference type="InterPro" id="IPR001849">
    <property type="entry name" value="PH_domain"/>
</dbReference>
<keyword evidence="2" id="KW-0963">Cytoplasm</keyword>
<dbReference type="EMBL" id="JASDAP010000006">
    <property type="protein sequence ID" value="KAK1901803.1"/>
    <property type="molecule type" value="Genomic_DNA"/>
</dbReference>
<feature type="region of interest" description="Disordered" evidence="9">
    <location>
        <begin position="346"/>
        <end position="373"/>
    </location>
</feature>
<accession>A0AAD9FD57</accession>
<dbReference type="Proteomes" id="UP001228049">
    <property type="component" value="Unassembled WGS sequence"/>
</dbReference>